<accession>A0A6C0DDX4</accession>
<reference evidence="2" key="1">
    <citation type="journal article" date="2020" name="Nature">
        <title>Giant virus diversity and host interactions through global metagenomics.</title>
        <authorList>
            <person name="Schulz F."/>
            <person name="Roux S."/>
            <person name="Paez-Espino D."/>
            <person name="Jungbluth S."/>
            <person name="Walsh D.A."/>
            <person name="Denef V.J."/>
            <person name="McMahon K.D."/>
            <person name="Konstantinidis K.T."/>
            <person name="Eloe-Fadrosh E.A."/>
            <person name="Kyrpides N.C."/>
            <person name="Woyke T."/>
        </authorList>
    </citation>
    <scope>NUCLEOTIDE SEQUENCE</scope>
    <source>
        <strain evidence="2">GVMAG-M-3300023174-137</strain>
    </source>
</reference>
<sequence>MVDTKKKRSGIKLMKRQSVSSIPEIKGAFEQLERDTHEILKSGDSISDMVKAFKKTWKRIFHKPVSHSSAEEFLKARKSKPVRKFTRKMKGGAAQPLSGAPVDSSLGPGVYGSHGSFPAYWSQGGPNYPEIGLTEGCGVVDITPKVPIDIGSNMVGGGGSDMKAYLEGRSLGPSPEPSSSALQK</sequence>
<proteinExistence type="predicted"/>
<evidence type="ECO:0000313" key="2">
    <source>
        <dbReference type="EMBL" id="QHT14159.1"/>
    </source>
</evidence>
<feature type="region of interest" description="Disordered" evidence="1">
    <location>
        <begin position="150"/>
        <end position="184"/>
    </location>
</feature>
<protein>
    <submittedName>
        <fullName evidence="2">Uncharacterized protein</fullName>
    </submittedName>
</protein>
<evidence type="ECO:0000256" key="1">
    <source>
        <dbReference type="SAM" id="MobiDB-lite"/>
    </source>
</evidence>
<dbReference type="EMBL" id="MN739580">
    <property type="protein sequence ID" value="QHT14159.1"/>
    <property type="molecule type" value="Genomic_DNA"/>
</dbReference>
<name>A0A6C0DDX4_9ZZZZ</name>
<dbReference type="AlphaFoldDB" id="A0A6C0DDX4"/>
<organism evidence="2">
    <name type="scientific">viral metagenome</name>
    <dbReference type="NCBI Taxonomy" id="1070528"/>
    <lineage>
        <taxon>unclassified sequences</taxon>
        <taxon>metagenomes</taxon>
        <taxon>organismal metagenomes</taxon>
    </lineage>
</organism>